<dbReference type="Proteomes" id="UP001194580">
    <property type="component" value="Unassembled WGS sequence"/>
</dbReference>
<comment type="caution">
    <text evidence="2">The sequence shown here is derived from an EMBL/GenBank/DDBJ whole genome shotgun (WGS) entry which is preliminary data.</text>
</comment>
<dbReference type="InterPro" id="IPR001810">
    <property type="entry name" value="F-box_dom"/>
</dbReference>
<dbReference type="Pfam" id="PF12937">
    <property type="entry name" value="F-box-like"/>
    <property type="match status" value="1"/>
</dbReference>
<proteinExistence type="predicted"/>
<evidence type="ECO:0000259" key="1">
    <source>
        <dbReference type="Pfam" id="PF12937"/>
    </source>
</evidence>
<keyword evidence="3" id="KW-1185">Reference proteome</keyword>
<protein>
    <recommendedName>
        <fullName evidence="1">F-box domain-containing protein</fullName>
    </recommendedName>
</protein>
<dbReference type="AlphaFoldDB" id="A0AAD4H766"/>
<organism evidence="2 3">
    <name type="scientific">Linnemannia exigua</name>
    <dbReference type="NCBI Taxonomy" id="604196"/>
    <lineage>
        <taxon>Eukaryota</taxon>
        <taxon>Fungi</taxon>
        <taxon>Fungi incertae sedis</taxon>
        <taxon>Mucoromycota</taxon>
        <taxon>Mortierellomycotina</taxon>
        <taxon>Mortierellomycetes</taxon>
        <taxon>Mortierellales</taxon>
        <taxon>Mortierellaceae</taxon>
        <taxon>Linnemannia</taxon>
    </lineage>
</organism>
<dbReference type="SUPFAM" id="SSF81383">
    <property type="entry name" value="F-box domain"/>
    <property type="match status" value="1"/>
</dbReference>
<dbReference type="Gene3D" id="3.80.10.10">
    <property type="entry name" value="Ribonuclease Inhibitor"/>
    <property type="match status" value="1"/>
</dbReference>
<dbReference type="EMBL" id="JAAAIL010000476">
    <property type="protein sequence ID" value="KAG0275468.1"/>
    <property type="molecule type" value="Genomic_DNA"/>
</dbReference>
<sequence length="673" mass="76983">MATTASSRRVLSLPELTSLIASHLRPPDLATCSRVSRLWNDAFTPSLWHTIDDRLYNWPRIMKDLDGGDPDRPYEEALVWAQQVLQKYGHHIRHLSVESGVMARTVAEIGRTCGGGGAGLHLNSIWFDMPWNRYGGGGAIKQGLVKVPEAIWTPEEKVVLHGILQPGVEFSTYFNSHDWMMTWQWWLLLLKTPALRSLKLFVFESMNLAQVHSQEFFRKSLAVHHRTLTSLQINHRQLSLVDYLEILPNLQHLYCGGDLVGNWYPNETYPRFRTLVTNKPLTGEIFYNLLKHLPGLEDIGVSHLRTLPDHVNFDGNDWTEGDNNWCYRTDFKVSPLLDGVPSRLRGIHFFDECQMPYRTFMSEIAFDVLPSLPFLTEITVDGAYPDLGFALAKYCKLLEVFRNSESCKSILPARRGDRADVNEIGVLLESCPRLRVFDAMEHRLEADHIKSQQPWVCKDLELFRCQLVEFERQNDHESSSYAKAVRTLATTGFDSLTPQQRWKLEKHERCRTQQRPVYDRLAALTQLTTLDLGHEFVQANINVGPVDAPIQYSTHGGRKYITSNRPIPNTMELSLASGLDCLGRLVKLEVFGFSGVDHRIQEAELEWMAKAWPRLRIMRGLHHTPVLGVTEDEVTAGLRKTMQTLRPDVRHEKVELKNALDDSLCRLFQLGVA</sequence>
<dbReference type="SUPFAM" id="SSF52047">
    <property type="entry name" value="RNI-like"/>
    <property type="match status" value="1"/>
</dbReference>
<dbReference type="InterPro" id="IPR032675">
    <property type="entry name" value="LRR_dom_sf"/>
</dbReference>
<dbReference type="Gene3D" id="1.20.1280.50">
    <property type="match status" value="1"/>
</dbReference>
<gene>
    <name evidence="2" type="ORF">BGZ95_008752</name>
</gene>
<reference evidence="2" key="1">
    <citation type="journal article" date="2020" name="Fungal Divers.">
        <title>Resolving the Mortierellaceae phylogeny through synthesis of multi-gene phylogenetics and phylogenomics.</title>
        <authorList>
            <person name="Vandepol N."/>
            <person name="Liber J."/>
            <person name="Desiro A."/>
            <person name="Na H."/>
            <person name="Kennedy M."/>
            <person name="Barry K."/>
            <person name="Grigoriev I.V."/>
            <person name="Miller A.N."/>
            <person name="O'Donnell K."/>
            <person name="Stajich J.E."/>
            <person name="Bonito G."/>
        </authorList>
    </citation>
    <scope>NUCLEOTIDE SEQUENCE</scope>
    <source>
        <strain evidence="2">NRRL 28262</strain>
    </source>
</reference>
<evidence type="ECO:0000313" key="2">
    <source>
        <dbReference type="EMBL" id="KAG0275468.1"/>
    </source>
</evidence>
<name>A0AAD4H766_9FUNG</name>
<dbReference type="InterPro" id="IPR036047">
    <property type="entry name" value="F-box-like_dom_sf"/>
</dbReference>
<feature type="domain" description="F-box" evidence="1">
    <location>
        <begin position="14"/>
        <end position="52"/>
    </location>
</feature>
<evidence type="ECO:0000313" key="3">
    <source>
        <dbReference type="Proteomes" id="UP001194580"/>
    </source>
</evidence>
<accession>A0AAD4H766</accession>